<comment type="caution">
    <text evidence="1">The sequence shown here is derived from an EMBL/GenBank/DDBJ whole genome shotgun (WGS) entry which is preliminary data.</text>
</comment>
<dbReference type="AlphaFoldDB" id="A0A495QUN5"/>
<evidence type="ECO:0000313" key="2">
    <source>
        <dbReference type="Proteomes" id="UP000274601"/>
    </source>
</evidence>
<dbReference type="RefSeq" id="WP_147449418.1">
    <property type="nucleotide sequence ID" value="NZ_RBWU01000002.1"/>
</dbReference>
<gene>
    <name evidence="1" type="ORF">BZB76_2540</name>
</gene>
<proteinExistence type="predicted"/>
<dbReference type="OrthoDB" id="3805675at2"/>
<protein>
    <submittedName>
        <fullName evidence="1">Uncharacterized protein</fullName>
    </submittedName>
</protein>
<dbReference type="EMBL" id="RBWU01000002">
    <property type="protein sequence ID" value="RKS77165.1"/>
    <property type="molecule type" value="Genomic_DNA"/>
</dbReference>
<accession>A0A495QUN5</accession>
<evidence type="ECO:0000313" key="1">
    <source>
        <dbReference type="EMBL" id="RKS77165.1"/>
    </source>
</evidence>
<keyword evidence="2" id="KW-1185">Reference proteome</keyword>
<dbReference type="Proteomes" id="UP000274601">
    <property type="component" value="Unassembled WGS sequence"/>
</dbReference>
<reference evidence="1 2" key="1">
    <citation type="submission" date="2018-10" db="EMBL/GenBank/DDBJ databases">
        <title>Genomic Encyclopedia of Archaeal and Bacterial Type Strains, Phase II (KMG-II): from individual species to whole genera.</title>
        <authorList>
            <person name="Goeker M."/>
        </authorList>
    </citation>
    <scope>NUCLEOTIDE SEQUENCE [LARGE SCALE GENOMIC DNA]</scope>
    <source>
        <strain evidence="1 2">DSM 43383</strain>
    </source>
</reference>
<organism evidence="1 2">
    <name type="scientific">Actinomadura pelletieri DSM 43383</name>
    <dbReference type="NCBI Taxonomy" id="1120940"/>
    <lineage>
        <taxon>Bacteria</taxon>
        <taxon>Bacillati</taxon>
        <taxon>Actinomycetota</taxon>
        <taxon>Actinomycetes</taxon>
        <taxon>Streptosporangiales</taxon>
        <taxon>Thermomonosporaceae</taxon>
        <taxon>Actinomadura</taxon>
    </lineage>
</organism>
<sequence>MRQELRAICRGRGVYSSDLAERLGPRLNELAGTAPDADGEGRRVRLIALLETSIELLPPDLKLVARVAFGLDARARQRFLRDRLDWLATLIERDARTVRRRLEEAIDLMGEAIDIASPGWYYASVNTLLRLGGPAPEFCEERRVVACGAGRMPVNDSRFNCYSQVPYYAFVPSCRCDEFGLRVHFYGTAVPRALWLMDGVSPGLIERPVMGLRSVEIDSLGLAEVRFTGLQVGSGYGVRWELHRIP</sequence>
<name>A0A495QUN5_9ACTN</name>